<dbReference type="GO" id="GO:0008270">
    <property type="term" value="F:zinc ion binding"/>
    <property type="evidence" value="ECO:0007669"/>
    <property type="project" value="UniProtKB-KW"/>
</dbReference>
<dbReference type="InterPro" id="IPR013088">
    <property type="entry name" value="Znf_NHR/GATA"/>
</dbReference>
<dbReference type="PANTHER" id="PTHR47341:SF1">
    <property type="entry name" value="GATA-TYPE ZINC FINGER PROTEIN 1"/>
    <property type="match status" value="1"/>
</dbReference>
<feature type="region of interest" description="Disordered" evidence="3">
    <location>
        <begin position="250"/>
        <end position="286"/>
    </location>
</feature>
<dbReference type="AlphaFoldDB" id="A0A9W8C529"/>
<dbReference type="PANTHER" id="PTHR47341">
    <property type="entry name" value="GATA-TYPE ZINC FINGER PROTEIN 1"/>
    <property type="match status" value="1"/>
</dbReference>
<reference evidence="5" key="1">
    <citation type="submission" date="2021-02" db="EMBL/GenBank/DDBJ databases">
        <title>Comparative genomics reveals that relaxation of natural selection precedes convergent phenotypic evolution of cavefish.</title>
        <authorList>
            <person name="Peng Z."/>
        </authorList>
    </citation>
    <scope>NUCLEOTIDE SEQUENCE</scope>
    <source>
        <tissue evidence="5">Muscle</tissue>
    </source>
</reference>
<protein>
    <submittedName>
        <fullName evidence="5">GATA-type zinc finger protein 1</fullName>
    </submittedName>
</protein>
<dbReference type="InterPro" id="IPR053116">
    <property type="entry name" value="GATA-type_Znf_Regulator"/>
</dbReference>
<evidence type="ECO:0000256" key="3">
    <source>
        <dbReference type="SAM" id="MobiDB-lite"/>
    </source>
</evidence>
<dbReference type="OrthoDB" id="2162994at2759"/>
<feature type="region of interest" description="Disordered" evidence="3">
    <location>
        <begin position="95"/>
        <end position="125"/>
    </location>
</feature>
<evidence type="ECO:0000256" key="1">
    <source>
        <dbReference type="ARBA" id="ARBA00023242"/>
    </source>
</evidence>
<dbReference type="GO" id="GO:0043565">
    <property type="term" value="F:sequence-specific DNA binding"/>
    <property type="evidence" value="ECO:0007669"/>
    <property type="project" value="InterPro"/>
</dbReference>
<dbReference type="GO" id="GO:0005634">
    <property type="term" value="C:nucleus"/>
    <property type="evidence" value="ECO:0007669"/>
    <property type="project" value="TreeGrafter"/>
</dbReference>
<dbReference type="SMART" id="SM00401">
    <property type="entry name" value="ZnF_GATA"/>
    <property type="match status" value="1"/>
</dbReference>
<feature type="region of interest" description="Disordered" evidence="3">
    <location>
        <begin position="305"/>
        <end position="336"/>
    </location>
</feature>
<dbReference type="PROSITE" id="PS50114">
    <property type="entry name" value="GATA_ZN_FINGER_2"/>
    <property type="match status" value="1"/>
</dbReference>
<feature type="domain" description="GATA-type" evidence="4">
    <location>
        <begin position="336"/>
        <end position="375"/>
    </location>
</feature>
<evidence type="ECO:0000259" key="4">
    <source>
        <dbReference type="PROSITE" id="PS50114"/>
    </source>
</evidence>
<keyword evidence="1" id="KW-0539">Nucleus</keyword>
<dbReference type="EMBL" id="JAFHDT010000007">
    <property type="protein sequence ID" value="KAI7807343.1"/>
    <property type="molecule type" value="Genomic_DNA"/>
</dbReference>
<dbReference type="Pfam" id="PF00320">
    <property type="entry name" value="GATA"/>
    <property type="match status" value="1"/>
</dbReference>
<keyword evidence="2" id="KW-0862">Zinc</keyword>
<dbReference type="Gene3D" id="3.30.50.10">
    <property type="entry name" value="Erythroid Transcription Factor GATA-1, subunit A"/>
    <property type="match status" value="1"/>
</dbReference>
<name>A0A9W8C529_TRIRA</name>
<dbReference type="Proteomes" id="UP001059041">
    <property type="component" value="Linkage Group LG7"/>
</dbReference>
<feature type="region of interest" description="Disordered" evidence="3">
    <location>
        <begin position="33"/>
        <end position="63"/>
    </location>
</feature>
<dbReference type="GO" id="GO:0006357">
    <property type="term" value="P:regulation of transcription by RNA polymerase II"/>
    <property type="evidence" value="ECO:0007669"/>
    <property type="project" value="TreeGrafter"/>
</dbReference>
<accession>A0A9W8C529</accession>
<feature type="compositionally biased region" description="Polar residues" evidence="3">
    <location>
        <begin position="38"/>
        <end position="50"/>
    </location>
</feature>
<dbReference type="GO" id="GO:0007283">
    <property type="term" value="P:spermatogenesis"/>
    <property type="evidence" value="ECO:0007669"/>
    <property type="project" value="TreeGrafter"/>
</dbReference>
<comment type="caution">
    <text evidence="5">The sequence shown here is derived from an EMBL/GenBank/DDBJ whole genome shotgun (WGS) entry which is preliminary data.</text>
</comment>
<dbReference type="SUPFAM" id="SSF57716">
    <property type="entry name" value="Glucocorticoid receptor-like (DNA-binding domain)"/>
    <property type="match status" value="1"/>
</dbReference>
<keyword evidence="2" id="KW-0863">Zinc-finger</keyword>
<organism evidence="5 6">
    <name type="scientific">Triplophysa rosa</name>
    <name type="common">Cave loach</name>
    <dbReference type="NCBI Taxonomy" id="992332"/>
    <lineage>
        <taxon>Eukaryota</taxon>
        <taxon>Metazoa</taxon>
        <taxon>Chordata</taxon>
        <taxon>Craniata</taxon>
        <taxon>Vertebrata</taxon>
        <taxon>Euteleostomi</taxon>
        <taxon>Actinopterygii</taxon>
        <taxon>Neopterygii</taxon>
        <taxon>Teleostei</taxon>
        <taxon>Ostariophysi</taxon>
        <taxon>Cypriniformes</taxon>
        <taxon>Nemacheilidae</taxon>
        <taxon>Triplophysa</taxon>
    </lineage>
</organism>
<evidence type="ECO:0000256" key="2">
    <source>
        <dbReference type="PROSITE-ProRule" id="PRU00094"/>
    </source>
</evidence>
<dbReference type="CDD" id="cd00202">
    <property type="entry name" value="ZnF_GATA"/>
    <property type="match status" value="1"/>
</dbReference>
<dbReference type="GO" id="GO:0048599">
    <property type="term" value="P:oocyte development"/>
    <property type="evidence" value="ECO:0007669"/>
    <property type="project" value="TreeGrafter"/>
</dbReference>
<gene>
    <name evidence="5" type="ORF">IRJ41_002207</name>
</gene>
<proteinExistence type="predicted"/>
<evidence type="ECO:0000313" key="5">
    <source>
        <dbReference type="EMBL" id="KAI7807343.1"/>
    </source>
</evidence>
<dbReference type="InterPro" id="IPR000679">
    <property type="entry name" value="Znf_GATA"/>
</dbReference>
<evidence type="ECO:0000313" key="6">
    <source>
        <dbReference type="Proteomes" id="UP001059041"/>
    </source>
</evidence>
<keyword evidence="2" id="KW-0479">Metal-binding</keyword>
<keyword evidence="6" id="KW-1185">Reference proteome</keyword>
<sequence>MSSNAQDLTEDVQHQQVTSTILYLLLEATKLTPPAGDESSSALRETSCNSHVHEDSSSDFTGSFSLVRESDSSSAWEVMRLINQQCEWLLRSGDEERTQADSAETPLNPCGDPSAVPPRAQSPSPAAIYSAQPTDHLTHVSDEEEMEEPDGLAELIMNNTEENICLSENASTLHDVSRDESHDCDSVALSTGSERTDPEICPVDFTSCLVSERDGDDLWLPIDAYESTQAHGEPADINNNRVESLHKDIQESGRRTQRKQPHPARSPDPQDPDVQGVTFSMHPEVDTSTDQCKLVITSNYSEEMRRVRRPRSGRCRAVQTSQRSSSSEEESDSCGASRGKICASCLTRKTPLWRDAEDGTPLCNACGIRYKKYGVRCHHCWSIPKKDAKSNSKCLKCGDVLRLNSQQKCGGW</sequence>